<evidence type="ECO:0008006" key="4">
    <source>
        <dbReference type="Google" id="ProtNLM"/>
    </source>
</evidence>
<dbReference type="Proteomes" id="UP000003280">
    <property type="component" value="Unassembled WGS sequence"/>
</dbReference>
<feature type="transmembrane region" description="Helical" evidence="1">
    <location>
        <begin position="172"/>
        <end position="189"/>
    </location>
</feature>
<reference evidence="2 3" key="1">
    <citation type="submission" date="2010-07" db="EMBL/GenBank/DDBJ databases">
        <authorList>
            <person name="Muzny D."/>
            <person name="Qin X."/>
            <person name="Deng J."/>
            <person name="Jiang H."/>
            <person name="Liu Y."/>
            <person name="Qu J."/>
            <person name="Song X.-Z."/>
            <person name="Zhang L."/>
            <person name="Thornton R."/>
            <person name="Coyle M."/>
            <person name="Francisco L."/>
            <person name="Jackson L."/>
            <person name="Javaid M."/>
            <person name="Korchina V."/>
            <person name="Kovar C."/>
            <person name="Mata R."/>
            <person name="Mathew T."/>
            <person name="Ngo R."/>
            <person name="Nguyen L."/>
            <person name="Nguyen N."/>
            <person name="Okwuonu G."/>
            <person name="Ongeri F."/>
            <person name="Pham C."/>
            <person name="Simmons D."/>
            <person name="Wilczek-Boney K."/>
            <person name="Hale W."/>
            <person name="Jakkamsetti A."/>
            <person name="Pham P."/>
            <person name="Ruth R."/>
            <person name="San Lucas F."/>
            <person name="Warren J."/>
            <person name="Zhang J."/>
            <person name="Zhao Z."/>
            <person name="Zhou C."/>
            <person name="Zhu D."/>
            <person name="Lee S."/>
            <person name="Bess C."/>
            <person name="Blankenburg K."/>
            <person name="Forbes L."/>
            <person name="Fu Q."/>
            <person name="Gubbala S."/>
            <person name="Hirani K."/>
            <person name="Jayaseelan J.C."/>
            <person name="Lara F."/>
            <person name="Munidasa M."/>
            <person name="Palculict T."/>
            <person name="Patil S."/>
            <person name="Pu L.-L."/>
            <person name="Saada N."/>
            <person name="Tang L."/>
            <person name="Weissenberger G."/>
            <person name="Zhu Y."/>
            <person name="Hemphill L."/>
            <person name="Shang Y."/>
            <person name="Youmans B."/>
            <person name="Ayvaz T."/>
            <person name="Ross M."/>
            <person name="Santibanez J."/>
            <person name="Aqrawi P."/>
            <person name="Gross S."/>
            <person name="Joshi V."/>
            <person name="Fowler G."/>
            <person name="Nazareth L."/>
            <person name="Reid J."/>
            <person name="Worley K."/>
            <person name="Petrosino J."/>
            <person name="Highlander S."/>
            <person name="Gibbs R."/>
        </authorList>
    </citation>
    <scope>NUCLEOTIDE SEQUENCE [LARGE SCALE GENOMIC DNA]</scope>
    <source>
        <strain evidence="2 3">ATCC BAA-1640</strain>
    </source>
</reference>
<evidence type="ECO:0000256" key="1">
    <source>
        <dbReference type="SAM" id="Phobius"/>
    </source>
</evidence>
<feature type="transmembrane region" description="Helical" evidence="1">
    <location>
        <begin position="275"/>
        <end position="296"/>
    </location>
</feature>
<sequence length="309" mass="34910">MLKLYLEIIMNKTNKTLILFLQGLSLGILSVIFPPTIFFIPHRFLTFAYEDSIIKSMLFFLMVCVGVGLLSPMMGVFLLTICAPLILVLHYMMTMRVPSHYAIIAGGAITFVAGIIIMYAMGITGDTLLSEESISSYIQNAEEILRNAGLNSAQFNAMRANLILNFRSSVRLMPSIMVIIAMMLSYITYTKSARTIITNGRAVQFTPPFIWFRMPWSYTQIMVVVILILEYILKDMDTLNFNLKAILIFSMFIQGISVIKFYMNKIKMGGFIQGFVVLSMALFGWTQIIAVAIGFIDSLVNVRRLPNFK</sequence>
<protein>
    <recommendedName>
        <fullName evidence="4">DUF2232 domain-containing protein</fullName>
    </recommendedName>
</protein>
<keyword evidence="1" id="KW-0472">Membrane</keyword>
<evidence type="ECO:0000313" key="2">
    <source>
        <dbReference type="EMBL" id="EFM25624.1"/>
    </source>
</evidence>
<dbReference type="InterPro" id="IPR018710">
    <property type="entry name" value="DUF2232"/>
</dbReference>
<gene>
    <name evidence="2" type="ORF">HMPREF9225_0686</name>
</gene>
<feature type="transmembrane region" description="Helical" evidence="1">
    <location>
        <begin position="16"/>
        <end position="40"/>
    </location>
</feature>
<dbReference type="eggNOG" id="COG4241">
    <property type="taxonomic scope" value="Bacteria"/>
</dbReference>
<feature type="transmembrane region" description="Helical" evidence="1">
    <location>
        <begin position="101"/>
        <end position="121"/>
    </location>
</feature>
<dbReference type="EMBL" id="AEEH01000028">
    <property type="protein sequence ID" value="EFM25624.1"/>
    <property type="molecule type" value="Genomic_DNA"/>
</dbReference>
<feature type="transmembrane region" description="Helical" evidence="1">
    <location>
        <begin position="210"/>
        <end position="233"/>
    </location>
</feature>
<dbReference type="Pfam" id="PF09991">
    <property type="entry name" value="DUF2232"/>
    <property type="match status" value="1"/>
</dbReference>
<dbReference type="HOGENOM" id="CLU_908674_0_0_9"/>
<name>E0NKJ7_9FIRM</name>
<proteinExistence type="predicted"/>
<keyword evidence="1" id="KW-1133">Transmembrane helix</keyword>
<comment type="caution">
    <text evidence="2">The sequence shown here is derived from an EMBL/GenBank/DDBJ whole genome shotgun (WGS) entry which is preliminary data.</text>
</comment>
<accession>E0NKJ7</accession>
<feature type="transmembrane region" description="Helical" evidence="1">
    <location>
        <begin position="245"/>
        <end position="263"/>
    </location>
</feature>
<organism evidence="2 3">
    <name type="scientific">Peptoniphilus duerdenii ATCC BAA-1640</name>
    <dbReference type="NCBI Taxonomy" id="862517"/>
    <lineage>
        <taxon>Bacteria</taxon>
        <taxon>Bacillati</taxon>
        <taxon>Bacillota</taxon>
        <taxon>Tissierellia</taxon>
        <taxon>Tissierellales</taxon>
        <taxon>Peptoniphilaceae</taxon>
        <taxon>Peptoniphilus</taxon>
    </lineage>
</organism>
<dbReference type="STRING" id="862517.HMPREF9225_0686"/>
<feature type="transmembrane region" description="Helical" evidence="1">
    <location>
        <begin position="60"/>
        <end position="89"/>
    </location>
</feature>
<keyword evidence="3" id="KW-1185">Reference proteome</keyword>
<evidence type="ECO:0000313" key="3">
    <source>
        <dbReference type="Proteomes" id="UP000003280"/>
    </source>
</evidence>
<dbReference type="AlphaFoldDB" id="E0NKJ7"/>
<keyword evidence="1" id="KW-0812">Transmembrane</keyword>